<dbReference type="Gene3D" id="3.40.50.150">
    <property type="entry name" value="Vaccinia Virus protein VP39"/>
    <property type="match status" value="1"/>
</dbReference>
<keyword evidence="1" id="KW-0489">Methyltransferase</keyword>
<dbReference type="GO" id="GO:0008168">
    <property type="term" value="F:methyltransferase activity"/>
    <property type="evidence" value="ECO:0007669"/>
    <property type="project" value="UniProtKB-KW"/>
</dbReference>
<dbReference type="EMBL" id="BK032642">
    <property type="protein sequence ID" value="DAF52710.1"/>
    <property type="molecule type" value="Genomic_DNA"/>
</dbReference>
<dbReference type="SUPFAM" id="SSF53335">
    <property type="entry name" value="S-adenosyl-L-methionine-dependent methyltransferases"/>
    <property type="match status" value="1"/>
</dbReference>
<sequence>MTIREIPIMPEEYKGKVCKKDKYKRNNARLWTREEEQWCLSLRQQGYSTDEIALSVGREHTSVSLKMKRLTKKNDTYNKAHIDDKYKTNYLFYNIIEPKTILDVYCGVKRYWSSNTKATVVTNDKDTNVEANYHMDALKFLCRMYLEGKKYDIVDLDPFGSSYDCLDLAIKLSKKGLIVTLGEMGHKRFKRYDFVRNAYGINKIEDFTSDNMIKEIQRIGLINKKVLNVEFKRDWNGISRVWFSIEKHKTIEQWGEFGKLAESEANECA</sequence>
<protein>
    <submittedName>
        <fullName evidence="1">N2,N2-dimethylguanosine tRNA methyltransferase</fullName>
    </submittedName>
</protein>
<dbReference type="GO" id="GO:0032259">
    <property type="term" value="P:methylation"/>
    <property type="evidence" value="ECO:0007669"/>
    <property type="project" value="UniProtKB-KW"/>
</dbReference>
<reference evidence="1" key="1">
    <citation type="journal article" date="2021" name="Proc. Natl. Acad. Sci. U.S.A.">
        <title>A Catalog of Tens of Thousands of Viruses from Human Metagenomes Reveals Hidden Associations with Chronic Diseases.</title>
        <authorList>
            <person name="Tisza M.J."/>
            <person name="Buck C.B."/>
        </authorList>
    </citation>
    <scope>NUCLEOTIDE SEQUENCE</scope>
    <source>
        <strain evidence="1">CtqSm5</strain>
    </source>
</reference>
<dbReference type="InterPro" id="IPR029063">
    <property type="entry name" value="SAM-dependent_MTases_sf"/>
</dbReference>
<accession>A0A8S5SP22</accession>
<name>A0A8S5SP22_9CAUD</name>
<keyword evidence="1" id="KW-0808">Transferase</keyword>
<proteinExistence type="predicted"/>
<evidence type="ECO:0000313" key="1">
    <source>
        <dbReference type="EMBL" id="DAF52710.1"/>
    </source>
</evidence>
<organism evidence="1">
    <name type="scientific">Siphoviridae sp. ctqSm5</name>
    <dbReference type="NCBI Taxonomy" id="2827949"/>
    <lineage>
        <taxon>Viruses</taxon>
        <taxon>Duplodnaviria</taxon>
        <taxon>Heunggongvirae</taxon>
        <taxon>Uroviricota</taxon>
        <taxon>Caudoviricetes</taxon>
    </lineage>
</organism>